<dbReference type="SUPFAM" id="SSF46689">
    <property type="entry name" value="Homeodomain-like"/>
    <property type="match status" value="1"/>
</dbReference>
<dbReference type="EMBL" id="JQBL01000002">
    <property type="protein sequence ID" value="KRN51232.1"/>
    <property type="molecule type" value="Genomic_DNA"/>
</dbReference>
<accession>A0A0R2HDX9</accession>
<sequence>MCHYKHLTLIEREKIMFFLAQNYSVTEIARAIGRNKSTISREIKRNSKEDYYQPAVAHNSYLKRRTACKPHKKLEDPDLYLLVKEKFLDHQWSPEEISGRLRYESGKCIISCNTIYRAIYSGMFDEPNKSHVNRGAIRKLRHRGKSRHTKDYEERRGKIQISNDISQRPVGSTNRSQRGHWEGDSVVGKKGKACLVTLVDRKTRFLVGGKAFRKAAADVNVVIIQSLKDHPVKSITPDRGKEFANHKEVIVALDYVQFYFPLPHHPWQRGTNENTNGLLREYFPEGVDITEISEEYIQAMYDELNKRPRKCLGYKTPYEAYYSTSLHLT</sequence>
<evidence type="ECO:0000256" key="2">
    <source>
        <dbReference type="SAM" id="MobiDB-lite"/>
    </source>
</evidence>
<dbReference type="GO" id="GO:0003676">
    <property type="term" value="F:nucleic acid binding"/>
    <property type="evidence" value="ECO:0007669"/>
    <property type="project" value="InterPro"/>
</dbReference>
<feature type="domain" description="Integrase catalytic" evidence="3">
    <location>
        <begin position="165"/>
        <end position="325"/>
    </location>
</feature>
<dbReference type="GO" id="GO:0032196">
    <property type="term" value="P:transposition"/>
    <property type="evidence" value="ECO:0007669"/>
    <property type="project" value="TreeGrafter"/>
</dbReference>
<organism evidence="4 5">
    <name type="scientific">Kandleria vitulina DSM 20405</name>
    <dbReference type="NCBI Taxonomy" id="1410657"/>
    <lineage>
        <taxon>Bacteria</taxon>
        <taxon>Bacillati</taxon>
        <taxon>Bacillota</taxon>
        <taxon>Erysipelotrichia</taxon>
        <taxon>Erysipelotrichales</taxon>
        <taxon>Coprobacillaceae</taxon>
        <taxon>Kandleria</taxon>
    </lineage>
</organism>
<dbReference type="NCBIfam" id="NF033563">
    <property type="entry name" value="transpos_IS30"/>
    <property type="match status" value="1"/>
</dbReference>
<keyword evidence="5" id="KW-1185">Reference proteome</keyword>
<dbReference type="InterPro" id="IPR009057">
    <property type="entry name" value="Homeodomain-like_sf"/>
</dbReference>
<dbReference type="PROSITE" id="PS50994">
    <property type="entry name" value="INTEGRASE"/>
    <property type="match status" value="1"/>
</dbReference>
<dbReference type="Gene3D" id="3.30.420.10">
    <property type="entry name" value="Ribonuclease H-like superfamily/Ribonuclease H"/>
    <property type="match status" value="1"/>
</dbReference>
<evidence type="ECO:0000313" key="4">
    <source>
        <dbReference type="EMBL" id="KRN51232.1"/>
    </source>
</evidence>
<dbReference type="PANTHER" id="PTHR10948">
    <property type="entry name" value="TRANSPOSASE"/>
    <property type="match status" value="1"/>
</dbReference>
<dbReference type="Proteomes" id="UP000051841">
    <property type="component" value="Unassembled WGS sequence"/>
</dbReference>
<dbReference type="Gene3D" id="1.10.10.60">
    <property type="entry name" value="Homeodomain-like"/>
    <property type="match status" value="1"/>
</dbReference>
<keyword evidence="1" id="KW-0233">DNA recombination</keyword>
<name>A0A0R2HDX9_9FIRM</name>
<dbReference type="PATRIC" id="fig|1410657.5.peg.722"/>
<reference evidence="4 5" key="1">
    <citation type="journal article" date="2015" name="Genome Announc.">
        <title>Expanding the biotechnology potential of lactobacilli through comparative genomics of 213 strains and associated genera.</title>
        <authorList>
            <person name="Sun Z."/>
            <person name="Harris H.M."/>
            <person name="McCann A."/>
            <person name="Guo C."/>
            <person name="Argimon S."/>
            <person name="Zhang W."/>
            <person name="Yang X."/>
            <person name="Jeffery I.B."/>
            <person name="Cooney J.C."/>
            <person name="Kagawa T.F."/>
            <person name="Liu W."/>
            <person name="Song Y."/>
            <person name="Salvetti E."/>
            <person name="Wrobel A."/>
            <person name="Rasinkangas P."/>
            <person name="Parkhill J."/>
            <person name="Rea M.C."/>
            <person name="O'Sullivan O."/>
            <person name="Ritari J."/>
            <person name="Douillard F.P."/>
            <person name="Paul Ross R."/>
            <person name="Yang R."/>
            <person name="Briner A.E."/>
            <person name="Felis G.E."/>
            <person name="de Vos W.M."/>
            <person name="Barrangou R."/>
            <person name="Klaenhammer T.R."/>
            <person name="Caufield P.W."/>
            <person name="Cui Y."/>
            <person name="Zhang H."/>
            <person name="O'Toole P.W."/>
        </authorList>
    </citation>
    <scope>NUCLEOTIDE SEQUENCE [LARGE SCALE GENOMIC DNA]</scope>
    <source>
        <strain evidence="4 5">DSM 20405</strain>
    </source>
</reference>
<feature type="region of interest" description="Disordered" evidence="2">
    <location>
        <begin position="141"/>
        <end position="184"/>
    </location>
</feature>
<feature type="compositionally biased region" description="Polar residues" evidence="2">
    <location>
        <begin position="160"/>
        <end position="176"/>
    </location>
</feature>
<dbReference type="GO" id="GO:0006310">
    <property type="term" value="P:DNA recombination"/>
    <property type="evidence" value="ECO:0007669"/>
    <property type="project" value="UniProtKB-KW"/>
</dbReference>
<dbReference type="RefSeq" id="WP_031588773.1">
    <property type="nucleotide sequence ID" value="NZ_JNKN01000005.1"/>
</dbReference>
<proteinExistence type="predicted"/>
<dbReference type="GO" id="GO:0015074">
    <property type="term" value="P:DNA integration"/>
    <property type="evidence" value="ECO:0007669"/>
    <property type="project" value="InterPro"/>
</dbReference>
<dbReference type="AlphaFoldDB" id="A0A0R2HDX9"/>
<comment type="caution">
    <text evidence="4">The sequence shown here is derived from an EMBL/GenBank/DDBJ whole genome shotgun (WGS) entry which is preliminary data.</text>
</comment>
<dbReference type="InterPro" id="IPR051917">
    <property type="entry name" value="Transposase-Integrase"/>
</dbReference>
<evidence type="ECO:0000313" key="5">
    <source>
        <dbReference type="Proteomes" id="UP000051841"/>
    </source>
</evidence>
<dbReference type="GO" id="GO:0004803">
    <property type="term" value="F:transposase activity"/>
    <property type="evidence" value="ECO:0007669"/>
    <property type="project" value="TreeGrafter"/>
</dbReference>
<gene>
    <name evidence="4" type="ORF">IV49_GL000695</name>
</gene>
<evidence type="ECO:0000259" key="3">
    <source>
        <dbReference type="PROSITE" id="PS50994"/>
    </source>
</evidence>
<dbReference type="InterPro" id="IPR053392">
    <property type="entry name" value="Transposase_IS30-like"/>
</dbReference>
<dbReference type="InterPro" id="IPR012337">
    <property type="entry name" value="RNaseH-like_sf"/>
</dbReference>
<protein>
    <submittedName>
        <fullName evidence="4">Transposase</fullName>
    </submittedName>
</protein>
<dbReference type="InterPro" id="IPR025246">
    <property type="entry name" value="IS30-like_HTH"/>
</dbReference>
<dbReference type="SUPFAM" id="SSF53098">
    <property type="entry name" value="Ribonuclease H-like"/>
    <property type="match status" value="1"/>
</dbReference>
<dbReference type="InterPro" id="IPR001584">
    <property type="entry name" value="Integrase_cat-core"/>
</dbReference>
<dbReference type="GO" id="GO:0005829">
    <property type="term" value="C:cytosol"/>
    <property type="evidence" value="ECO:0007669"/>
    <property type="project" value="TreeGrafter"/>
</dbReference>
<dbReference type="PANTHER" id="PTHR10948:SF23">
    <property type="entry name" value="TRANSPOSASE INSI FOR INSERTION SEQUENCE ELEMENT IS30A-RELATED"/>
    <property type="match status" value="1"/>
</dbReference>
<dbReference type="Pfam" id="PF13936">
    <property type="entry name" value="HTH_38"/>
    <property type="match status" value="1"/>
</dbReference>
<dbReference type="InterPro" id="IPR036397">
    <property type="entry name" value="RNaseH_sf"/>
</dbReference>
<evidence type="ECO:0000256" key="1">
    <source>
        <dbReference type="ARBA" id="ARBA00023172"/>
    </source>
</evidence>